<accession>A0A0E0MLT7</accession>
<evidence type="ECO:0000313" key="2">
    <source>
        <dbReference type="EnsemblPlants" id="OPUNC12G08960.1"/>
    </source>
</evidence>
<feature type="compositionally biased region" description="Basic and acidic residues" evidence="1">
    <location>
        <begin position="13"/>
        <end position="23"/>
    </location>
</feature>
<protein>
    <submittedName>
        <fullName evidence="2">Uncharacterized protein</fullName>
    </submittedName>
</protein>
<dbReference type="Gramene" id="OPUNC12G08960.1">
    <property type="protein sequence ID" value="OPUNC12G08960.1"/>
    <property type="gene ID" value="OPUNC12G08960"/>
</dbReference>
<dbReference type="EnsemblPlants" id="OPUNC12G08960.1">
    <property type="protein sequence ID" value="OPUNC12G08960.1"/>
    <property type="gene ID" value="OPUNC12G08960"/>
</dbReference>
<dbReference type="AlphaFoldDB" id="A0A0E0MLT7"/>
<proteinExistence type="predicted"/>
<evidence type="ECO:0000313" key="3">
    <source>
        <dbReference type="Proteomes" id="UP000026962"/>
    </source>
</evidence>
<feature type="region of interest" description="Disordered" evidence="1">
    <location>
        <begin position="1"/>
        <end position="30"/>
    </location>
</feature>
<organism evidence="2">
    <name type="scientific">Oryza punctata</name>
    <name type="common">Red rice</name>
    <dbReference type="NCBI Taxonomy" id="4537"/>
    <lineage>
        <taxon>Eukaryota</taxon>
        <taxon>Viridiplantae</taxon>
        <taxon>Streptophyta</taxon>
        <taxon>Embryophyta</taxon>
        <taxon>Tracheophyta</taxon>
        <taxon>Spermatophyta</taxon>
        <taxon>Magnoliopsida</taxon>
        <taxon>Liliopsida</taxon>
        <taxon>Poales</taxon>
        <taxon>Poaceae</taxon>
        <taxon>BOP clade</taxon>
        <taxon>Oryzoideae</taxon>
        <taxon>Oryzeae</taxon>
        <taxon>Oryzinae</taxon>
        <taxon>Oryza</taxon>
    </lineage>
</organism>
<reference evidence="2" key="1">
    <citation type="submission" date="2015-04" db="UniProtKB">
        <authorList>
            <consortium name="EnsemblPlants"/>
        </authorList>
    </citation>
    <scope>IDENTIFICATION</scope>
</reference>
<sequence>MRDDVVDQGARGCAKDDDGDTRSRQSLRKMTPKNRCYRTVEDEIVATANASVDHGQRHCGPRGRHSGNLKLDGIVACSMTIGSRVLS</sequence>
<name>A0A0E0MLT7_ORYPU</name>
<dbReference type="HOGENOM" id="CLU_2487290_0_0_1"/>
<evidence type="ECO:0000256" key="1">
    <source>
        <dbReference type="SAM" id="MobiDB-lite"/>
    </source>
</evidence>
<dbReference type="Proteomes" id="UP000026962">
    <property type="component" value="Chromosome 12"/>
</dbReference>
<keyword evidence="3" id="KW-1185">Reference proteome</keyword>
<reference evidence="2" key="2">
    <citation type="submission" date="2018-05" db="EMBL/GenBank/DDBJ databases">
        <title>OpunRS2 (Oryza punctata Reference Sequence Version 2).</title>
        <authorList>
            <person name="Zhang J."/>
            <person name="Kudrna D."/>
            <person name="Lee S."/>
            <person name="Talag J."/>
            <person name="Welchert J."/>
            <person name="Wing R.A."/>
        </authorList>
    </citation>
    <scope>NUCLEOTIDE SEQUENCE [LARGE SCALE GENOMIC DNA]</scope>
</reference>